<protein>
    <submittedName>
        <fullName evidence="2">Uncharacterized protein</fullName>
    </submittedName>
</protein>
<gene>
    <name evidence="2" type="ORF">GCM10010405_15560</name>
</gene>
<keyword evidence="1" id="KW-0472">Membrane</keyword>
<dbReference type="EMBL" id="BAAASZ010000014">
    <property type="protein sequence ID" value="GAA2433445.1"/>
    <property type="molecule type" value="Genomic_DNA"/>
</dbReference>
<name>A0ABP5WQQ4_9ACTN</name>
<keyword evidence="1" id="KW-1133">Transmembrane helix</keyword>
<sequence length="222" mass="23368">MKGIGMVGAKLAAFVRAAPWAVVCIILLAVVLAALPLLLLPASVSNAHTTITSVSSVVVLVFALFGLIDKPFTPGQIVVALVIVTVVVTAGLLVWRAAEQSRALTVTDEVELADEVGMGNGDTAVLTVTAPAPRDRLRLTVDADEHGIGSPCAPMSLLRITGEGPGAPVEARIGEDRETMVDLAEGDRSIRLELELDTDPHCRLSLRVTKAVLDNGRSREPR</sequence>
<keyword evidence="3" id="KW-1185">Reference proteome</keyword>
<feature type="transmembrane region" description="Helical" evidence="1">
    <location>
        <begin position="47"/>
        <end position="68"/>
    </location>
</feature>
<comment type="caution">
    <text evidence="2">The sequence shown here is derived from an EMBL/GenBank/DDBJ whole genome shotgun (WGS) entry which is preliminary data.</text>
</comment>
<accession>A0ABP5WQQ4</accession>
<keyword evidence="1" id="KW-0812">Transmembrane</keyword>
<dbReference type="Proteomes" id="UP001501638">
    <property type="component" value="Unassembled WGS sequence"/>
</dbReference>
<feature type="transmembrane region" description="Helical" evidence="1">
    <location>
        <begin position="20"/>
        <end position="40"/>
    </location>
</feature>
<organism evidence="2 3">
    <name type="scientific">Streptomyces macrosporus</name>
    <dbReference type="NCBI Taxonomy" id="44032"/>
    <lineage>
        <taxon>Bacteria</taxon>
        <taxon>Bacillati</taxon>
        <taxon>Actinomycetota</taxon>
        <taxon>Actinomycetes</taxon>
        <taxon>Kitasatosporales</taxon>
        <taxon>Streptomycetaceae</taxon>
        <taxon>Streptomyces</taxon>
    </lineage>
</organism>
<evidence type="ECO:0000313" key="2">
    <source>
        <dbReference type="EMBL" id="GAA2433445.1"/>
    </source>
</evidence>
<evidence type="ECO:0000313" key="3">
    <source>
        <dbReference type="Proteomes" id="UP001501638"/>
    </source>
</evidence>
<dbReference type="RefSeq" id="WP_344321370.1">
    <property type="nucleotide sequence ID" value="NZ_BAAASZ010000014.1"/>
</dbReference>
<reference evidence="3" key="1">
    <citation type="journal article" date="2019" name="Int. J. Syst. Evol. Microbiol.">
        <title>The Global Catalogue of Microorganisms (GCM) 10K type strain sequencing project: providing services to taxonomists for standard genome sequencing and annotation.</title>
        <authorList>
            <consortium name="The Broad Institute Genomics Platform"/>
            <consortium name="The Broad Institute Genome Sequencing Center for Infectious Disease"/>
            <person name="Wu L."/>
            <person name="Ma J."/>
        </authorList>
    </citation>
    <scope>NUCLEOTIDE SEQUENCE [LARGE SCALE GENOMIC DNA]</scope>
    <source>
        <strain evidence="3">JCM 6305</strain>
    </source>
</reference>
<proteinExistence type="predicted"/>
<feature type="transmembrane region" description="Helical" evidence="1">
    <location>
        <begin position="74"/>
        <end position="95"/>
    </location>
</feature>
<evidence type="ECO:0000256" key="1">
    <source>
        <dbReference type="SAM" id="Phobius"/>
    </source>
</evidence>